<keyword evidence="3" id="KW-1185">Reference proteome</keyword>
<name>A0AAJ0B768_9PEZI</name>
<accession>A0AAJ0B768</accession>
<sequence>MSGLGWNTRLLGRCAPCLRANALTVARSNRVVVRSSHRPASTATKPRAKKTPAPSGEDVVSIPKKSLSTKSPAVPSTKTPRRKTEPTEAAEATPTPKKSTRAASTKSSAAAKKKAEAVVEPSADAASTPRKASVRSVKAAPIREAVSSGRPAGADTPPVSPQKPVDVKSAEYKSASRKWTSLMVGLPLLIVSSYFLYDRLILGNEPKTPDSAPAPPPADEVKQSEA</sequence>
<feature type="region of interest" description="Disordered" evidence="1">
    <location>
        <begin position="30"/>
        <end position="171"/>
    </location>
</feature>
<organism evidence="2 3">
    <name type="scientific">Echria macrotheca</name>
    <dbReference type="NCBI Taxonomy" id="438768"/>
    <lineage>
        <taxon>Eukaryota</taxon>
        <taxon>Fungi</taxon>
        <taxon>Dikarya</taxon>
        <taxon>Ascomycota</taxon>
        <taxon>Pezizomycotina</taxon>
        <taxon>Sordariomycetes</taxon>
        <taxon>Sordariomycetidae</taxon>
        <taxon>Sordariales</taxon>
        <taxon>Schizotheciaceae</taxon>
        <taxon>Echria</taxon>
    </lineage>
</organism>
<dbReference type="EMBL" id="MU839838">
    <property type="protein sequence ID" value="KAK1752960.1"/>
    <property type="molecule type" value="Genomic_DNA"/>
</dbReference>
<feature type="compositionally biased region" description="Low complexity" evidence="1">
    <location>
        <begin position="87"/>
        <end position="110"/>
    </location>
</feature>
<feature type="compositionally biased region" description="Polar residues" evidence="1">
    <location>
        <begin position="66"/>
        <end position="78"/>
    </location>
</feature>
<dbReference type="Proteomes" id="UP001239445">
    <property type="component" value="Unassembled WGS sequence"/>
</dbReference>
<evidence type="ECO:0000313" key="3">
    <source>
        <dbReference type="Proteomes" id="UP001239445"/>
    </source>
</evidence>
<dbReference type="AlphaFoldDB" id="A0AAJ0B768"/>
<feature type="region of interest" description="Disordered" evidence="1">
    <location>
        <begin position="205"/>
        <end position="226"/>
    </location>
</feature>
<evidence type="ECO:0000256" key="1">
    <source>
        <dbReference type="SAM" id="MobiDB-lite"/>
    </source>
</evidence>
<gene>
    <name evidence="2" type="ORF">QBC47DRAFT_50114</name>
</gene>
<comment type="caution">
    <text evidence="2">The sequence shown here is derived from an EMBL/GenBank/DDBJ whole genome shotgun (WGS) entry which is preliminary data.</text>
</comment>
<reference evidence="2" key="1">
    <citation type="submission" date="2023-06" db="EMBL/GenBank/DDBJ databases">
        <title>Genome-scale phylogeny and comparative genomics of the fungal order Sordariales.</title>
        <authorList>
            <consortium name="Lawrence Berkeley National Laboratory"/>
            <person name="Hensen N."/>
            <person name="Bonometti L."/>
            <person name="Westerberg I."/>
            <person name="Brannstrom I.O."/>
            <person name="Guillou S."/>
            <person name="Cros-Aarteil S."/>
            <person name="Calhoun S."/>
            <person name="Haridas S."/>
            <person name="Kuo A."/>
            <person name="Mondo S."/>
            <person name="Pangilinan J."/>
            <person name="Riley R."/>
            <person name="Labutti K."/>
            <person name="Andreopoulos B."/>
            <person name="Lipzen A."/>
            <person name="Chen C."/>
            <person name="Yanf M."/>
            <person name="Daum C."/>
            <person name="Ng V."/>
            <person name="Clum A."/>
            <person name="Steindorff A."/>
            <person name="Ohm R."/>
            <person name="Martin F."/>
            <person name="Silar P."/>
            <person name="Natvig D."/>
            <person name="Lalanne C."/>
            <person name="Gautier V."/>
            <person name="Ament-Velasquez S.L."/>
            <person name="Kruys A."/>
            <person name="Hutchinson M.I."/>
            <person name="Powell A.J."/>
            <person name="Barry K."/>
            <person name="Miller A.N."/>
            <person name="Grigoriev I.V."/>
            <person name="Debuchy R."/>
            <person name="Gladieux P."/>
            <person name="Thoren M.H."/>
            <person name="Johannesson H."/>
        </authorList>
    </citation>
    <scope>NUCLEOTIDE SEQUENCE</scope>
    <source>
        <strain evidence="2">PSN4</strain>
    </source>
</reference>
<protein>
    <submittedName>
        <fullName evidence="2">Uncharacterized protein</fullName>
    </submittedName>
</protein>
<proteinExistence type="predicted"/>
<evidence type="ECO:0000313" key="2">
    <source>
        <dbReference type="EMBL" id="KAK1752960.1"/>
    </source>
</evidence>